<reference evidence="4 5" key="1">
    <citation type="submission" date="2021-03" db="EMBL/GenBank/DDBJ databases">
        <title>Sequencing the genomes of 1000 actinobacteria strains.</title>
        <authorList>
            <person name="Klenk H.-P."/>
        </authorList>
    </citation>
    <scope>NUCLEOTIDE SEQUENCE [LARGE SCALE GENOMIC DNA]</scope>
    <source>
        <strain evidence="4 5">DSM 45510</strain>
    </source>
</reference>
<proteinExistence type="inferred from homology"/>
<comment type="similarity">
    <text evidence="2">Belongs to the CDP-alcohol phosphatidyltransferase class-I family.</text>
</comment>
<dbReference type="Pfam" id="PF01066">
    <property type="entry name" value="CDP-OH_P_transf"/>
    <property type="match status" value="1"/>
</dbReference>
<dbReference type="Gene3D" id="1.20.120.1760">
    <property type="match status" value="1"/>
</dbReference>
<gene>
    <name evidence="4" type="ORF">JOM49_008423</name>
</gene>
<dbReference type="RefSeq" id="WP_209670277.1">
    <property type="nucleotide sequence ID" value="NZ_JAGGMS010000001.1"/>
</dbReference>
<dbReference type="InterPro" id="IPR043130">
    <property type="entry name" value="CDP-OH_PTrfase_TM_dom"/>
</dbReference>
<evidence type="ECO:0000256" key="1">
    <source>
        <dbReference type="ARBA" id="ARBA00022679"/>
    </source>
</evidence>
<dbReference type="Proteomes" id="UP000741013">
    <property type="component" value="Unassembled WGS sequence"/>
</dbReference>
<keyword evidence="5" id="KW-1185">Reference proteome</keyword>
<evidence type="ECO:0000256" key="2">
    <source>
        <dbReference type="RuleBase" id="RU003750"/>
    </source>
</evidence>
<feature type="transmembrane region" description="Helical" evidence="3">
    <location>
        <begin position="93"/>
        <end position="111"/>
    </location>
</feature>
<sequence>MHTTAFPLGREATGWLLGQLVVLTTLGVHVGAGPVAWLAAAAYTAALWGALTTAFGSPWELGPANRVTVGRAALVGGVVLLVAEAVVTGSTAHTALLVVLASVALALDAVDGQVARRTGSESALGARFDMEVDAFLILVLSVAAAVVTGPWVLVIGAMRYLFVAASWFASWLRAELPPDLWRKAVCAVQGVVLVVVTARVLPDLLSAVVAAVALAALLWSFGRDTGRLWQGRAAVAGARHGREFPPNLWTWGPAECAHRIART</sequence>
<dbReference type="EMBL" id="JAGGMS010000001">
    <property type="protein sequence ID" value="MBP2186897.1"/>
    <property type="molecule type" value="Genomic_DNA"/>
</dbReference>
<protein>
    <submittedName>
        <fullName evidence="4">Phosphatidylglycerophosphate synthase</fullName>
    </submittedName>
</protein>
<organism evidence="4 5">
    <name type="scientific">Amycolatopsis magusensis</name>
    <dbReference type="NCBI Taxonomy" id="882444"/>
    <lineage>
        <taxon>Bacteria</taxon>
        <taxon>Bacillati</taxon>
        <taxon>Actinomycetota</taxon>
        <taxon>Actinomycetes</taxon>
        <taxon>Pseudonocardiales</taxon>
        <taxon>Pseudonocardiaceae</taxon>
        <taxon>Amycolatopsis</taxon>
    </lineage>
</organism>
<evidence type="ECO:0000313" key="5">
    <source>
        <dbReference type="Proteomes" id="UP000741013"/>
    </source>
</evidence>
<dbReference type="InterPro" id="IPR048254">
    <property type="entry name" value="CDP_ALCOHOL_P_TRANSF_CS"/>
</dbReference>
<keyword evidence="3" id="KW-0812">Transmembrane</keyword>
<accession>A0ABS4Q5E6</accession>
<keyword evidence="3" id="KW-0472">Membrane</keyword>
<keyword evidence="3" id="KW-1133">Transmembrane helix</keyword>
<evidence type="ECO:0000313" key="4">
    <source>
        <dbReference type="EMBL" id="MBP2186897.1"/>
    </source>
</evidence>
<evidence type="ECO:0000256" key="3">
    <source>
        <dbReference type="SAM" id="Phobius"/>
    </source>
</evidence>
<name>A0ABS4Q5E6_9PSEU</name>
<feature type="transmembrane region" description="Helical" evidence="3">
    <location>
        <begin position="132"/>
        <end position="151"/>
    </location>
</feature>
<dbReference type="InterPro" id="IPR000462">
    <property type="entry name" value="CDP-OH_P_trans"/>
</dbReference>
<dbReference type="PROSITE" id="PS00379">
    <property type="entry name" value="CDP_ALCOHOL_P_TRANSF"/>
    <property type="match status" value="1"/>
</dbReference>
<keyword evidence="1 2" id="KW-0808">Transferase</keyword>
<comment type="caution">
    <text evidence="4">The sequence shown here is derived from an EMBL/GenBank/DDBJ whole genome shotgun (WGS) entry which is preliminary data.</text>
</comment>
<feature type="transmembrane region" description="Helical" evidence="3">
    <location>
        <begin position="204"/>
        <end position="222"/>
    </location>
</feature>